<dbReference type="Pfam" id="PF10317">
    <property type="entry name" value="7TM_GPCR_Srd"/>
    <property type="match status" value="1"/>
</dbReference>
<evidence type="ECO:0008006" key="9">
    <source>
        <dbReference type="Google" id="ProtNLM"/>
    </source>
</evidence>
<gene>
    <name evidence="7" type="ORF">PENTCL1PPCAC_20325</name>
</gene>
<proteinExistence type="inferred from homology"/>
<keyword evidence="3 6" id="KW-0812">Transmembrane</keyword>
<accession>A0AAV5TUH4</accession>
<name>A0AAV5TUH4_9BILA</name>
<evidence type="ECO:0000256" key="1">
    <source>
        <dbReference type="ARBA" id="ARBA00004141"/>
    </source>
</evidence>
<evidence type="ECO:0000256" key="6">
    <source>
        <dbReference type="SAM" id="Phobius"/>
    </source>
</evidence>
<dbReference type="GO" id="GO:0016020">
    <property type="term" value="C:membrane"/>
    <property type="evidence" value="ECO:0007669"/>
    <property type="project" value="UniProtKB-SubCell"/>
</dbReference>
<dbReference type="InterPro" id="IPR050920">
    <property type="entry name" value="Nematode_rcpt-like_delta"/>
</dbReference>
<comment type="subcellular location">
    <subcellularLocation>
        <location evidence="1">Membrane</location>
        <topology evidence="1">Multi-pass membrane protein</topology>
    </subcellularLocation>
</comment>
<evidence type="ECO:0000256" key="4">
    <source>
        <dbReference type="ARBA" id="ARBA00022989"/>
    </source>
</evidence>
<dbReference type="Proteomes" id="UP001432027">
    <property type="component" value="Unassembled WGS sequence"/>
</dbReference>
<dbReference type="InterPro" id="IPR019421">
    <property type="entry name" value="7TM_GPCR_serpentine_rcpt_Srd"/>
</dbReference>
<comment type="similarity">
    <text evidence="2">Belongs to the nematode receptor-like protein srd family.</text>
</comment>
<feature type="non-terminal residue" evidence="7">
    <location>
        <position position="100"/>
    </location>
</feature>
<dbReference type="PANTHER" id="PTHR22945">
    <property type="entry name" value="SERPENTINE RECEPTOR, CLASS D DELTA"/>
    <property type="match status" value="1"/>
</dbReference>
<evidence type="ECO:0000256" key="2">
    <source>
        <dbReference type="ARBA" id="ARBA00009166"/>
    </source>
</evidence>
<dbReference type="PANTHER" id="PTHR22945:SF40">
    <property type="entry name" value="SERPENTINE RECEPTOR, CLASS D (DELTA)-RELATED"/>
    <property type="match status" value="1"/>
</dbReference>
<keyword evidence="5 6" id="KW-0472">Membrane</keyword>
<keyword evidence="4 6" id="KW-1133">Transmembrane helix</keyword>
<feature type="non-terminal residue" evidence="7">
    <location>
        <position position="1"/>
    </location>
</feature>
<dbReference type="EMBL" id="BTSX01000005">
    <property type="protein sequence ID" value="GMS98150.1"/>
    <property type="molecule type" value="Genomic_DNA"/>
</dbReference>
<evidence type="ECO:0000256" key="3">
    <source>
        <dbReference type="ARBA" id="ARBA00022692"/>
    </source>
</evidence>
<dbReference type="AlphaFoldDB" id="A0AAV5TUH4"/>
<comment type="caution">
    <text evidence="7">The sequence shown here is derived from an EMBL/GenBank/DDBJ whole genome shotgun (WGS) entry which is preliminary data.</text>
</comment>
<evidence type="ECO:0000313" key="7">
    <source>
        <dbReference type="EMBL" id="GMS98150.1"/>
    </source>
</evidence>
<evidence type="ECO:0000256" key="5">
    <source>
        <dbReference type="ARBA" id="ARBA00023136"/>
    </source>
</evidence>
<evidence type="ECO:0000313" key="8">
    <source>
        <dbReference type="Proteomes" id="UP001432027"/>
    </source>
</evidence>
<sequence>IADVRTPTMASALTMMIVAIIPLYFVILHLRSMIFKCLNDAGAFLSEKTKAMHSQFVKMLTLQCMVPPAVFVLTMVPNELEHYDVVRQPLVEAMINVVKI</sequence>
<protein>
    <recommendedName>
        <fullName evidence="9">G protein-coupled receptor</fullName>
    </recommendedName>
</protein>
<feature type="transmembrane region" description="Helical" evidence="6">
    <location>
        <begin position="12"/>
        <end position="30"/>
    </location>
</feature>
<reference evidence="7" key="1">
    <citation type="submission" date="2023-10" db="EMBL/GenBank/DDBJ databases">
        <title>Genome assembly of Pristionchus species.</title>
        <authorList>
            <person name="Yoshida K."/>
            <person name="Sommer R.J."/>
        </authorList>
    </citation>
    <scope>NUCLEOTIDE SEQUENCE</scope>
    <source>
        <strain evidence="7">RS0144</strain>
    </source>
</reference>
<organism evidence="7 8">
    <name type="scientific">Pristionchus entomophagus</name>
    <dbReference type="NCBI Taxonomy" id="358040"/>
    <lineage>
        <taxon>Eukaryota</taxon>
        <taxon>Metazoa</taxon>
        <taxon>Ecdysozoa</taxon>
        <taxon>Nematoda</taxon>
        <taxon>Chromadorea</taxon>
        <taxon>Rhabditida</taxon>
        <taxon>Rhabditina</taxon>
        <taxon>Diplogasteromorpha</taxon>
        <taxon>Diplogasteroidea</taxon>
        <taxon>Neodiplogasteridae</taxon>
        <taxon>Pristionchus</taxon>
    </lineage>
</organism>
<keyword evidence="8" id="KW-1185">Reference proteome</keyword>